<organism evidence="8 9">
    <name type="scientific">Naematelia encephala</name>
    <dbReference type="NCBI Taxonomy" id="71784"/>
    <lineage>
        <taxon>Eukaryota</taxon>
        <taxon>Fungi</taxon>
        <taxon>Dikarya</taxon>
        <taxon>Basidiomycota</taxon>
        <taxon>Agaricomycotina</taxon>
        <taxon>Tremellomycetes</taxon>
        <taxon>Tremellales</taxon>
        <taxon>Naemateliaceae</taxon>
        <taxon>Naematelia</taxon>
    </lineage>
</organism>
<reference evidence="8 9" key="1">
    <citation type="submission" date="2016-07" db="EMBL/GenBank/DDBJ databases">
        <title>Pervasive Adenine N6-methylation of Active Genes in Fungi.</title>
        <authorList>
            <consortium name="DOE Joint Genome Institute"/>
            <person name="Mondo S.J."/>
            <person name="Dannebaum R.O."/>
            <person name="Kuo R.C."/>
            <person name="Labutti K."/>
            <person name="Haridas S."/>
            <person name="Kuo A."/>
            <person name="Salamov A."/>
            <person name="Ahrendt S.R."/>
            <person name="Lipzen A."/>
            <person name="Sullivan W."/>
            <person name="Andreopoulos W.B."/>
            <person name="Clum A."/>
            <person name="Lindquist E."/>
            <person name="Daum C."/>
            <person name="Ramamoorthy G.K."/>
            <person name="Gryganskyi A."/>
            <person name="Culley D."/>
            <person name="Magnuson J.K."/>
            <person name="James T.Y."/>
            <person name="O'Malley M.A."/>
            <person name="Stajich J.E."/>
            <person name="Spatafora J.W."/>
            <person name="Visel A."/>
            <person name="Grigoriev I.V."/>
        </authorList>
    </citation>
    <scope>NUCLEOTIDE SEQUENCE [LARGE SCALE GENOMIC DNA]</scope>
    <source>
        <strain evidence="8 9">68-887.2</strain>
    </source>
</reference>
<dbReference type="OrthoDB" id="10021397at2759"/>
<dbReference type="InterPro" id="IPR020846">
    <property type="entry name" value="MFS_dom"/>
</dbReference>
<dbReference type="PANTHER" id="PTHR23501:SF198">
    <property type="entry name" value="AZOLE RESISTANCE PROTEIN 1-RELATED"/>
    <property type="match status" value="1"/>
</dbReference>
<comment type="subcellular location">
    <subcellularLocation>
        <location evidence="1">Membrane</location>
        <topology evidence="1">Multi-pass membrane protein</topology>
    </subcellularLocation>
</comment>
<evidence type="ECO:0000313" key="8">
    <source>
        <dbReference type="EMBL" id="ORY32266.1"/>
    </source>
</evidence>
<feature type="compositionally biased region" description="Basic and acidic residues" evidence="5">
    <location>
        <begin position="43"/>
        <end position="55"/>
    </location>
</feature>
<feature type="domain" description="Major facilitator superfamily (MFS) profile" evidence="7">
    <location>
        <begin position="83"/>
        <end position="191"/>
    </location>
</feature>
<keyword evidence="2 6" id="KW-0812">Transmembrane</keyword>
<dbReference type="GO" id="GO:0022857">
    <property type="term" value="F:transmembrane transporter activity"/>
    <property type="evidence" value="ECO:0007669"/>
    <property type="project" value="InterPro"/>
</dbReference>
<proteinExistence type="predicted"/>
<dbReference type="SUPFAM" id="SSF103473">
    <property type="entry name" value="MFS general substrate transporter"/>
    <property type="match status" value="1"/>
</dbReference>
<dbReference type="InParanoid" id="A0A1Y2BC27"/>
<dbReference type="PROSITE" id="PS50850">
    <property type="entry name" value="MFS"/>
    <property type="match status" value="1"/>
</dbReference>
<feature type="transmembrane region" description="Helical" evidence="6">
    <location>
        <begin position="154"/>
        <end position="175"/>
    </location>
</feature>
<dbReference type="STRING" id="71784.A0A1Y2BC27"/>
<accession>A0A1Y2BC27</accession>
<comment type="caution">
    <text evidence="8">The sequence shown here is derived from an EMBL/GenBank/DDBJ whole genome shotgun (WGS) entry which is preliminary data.</text>
</comment>
<protein>
    <submittedName>
        <fullName evidence="8">Major facilitator superfamily domain-containing protein</fullName>
    </submittedName>
</protein>
<feature type="region of interest" description="Disordered" evidence="5">
    <location>
        <begin position="1"/>
        <end position="55"/>
    </location>
</feature>
<evidence type="ECO:0000256" key="3">
    <source>
        <dbReference type="ARBA" id="ARBA00022989"/>
    </source>
</evidence>
<dbReference type="InterPro" id="IPR011701">
    <property type="entry name" value="MFS"/>
</dbReference>
<evidence type="ECO:0000256" key="4">
    <source>
        <dbReference type="ARBA" id="ARBA00023136"/>
    </source>
</evidence>
<evidence type="ECO:0000259" key="7">
    <source>
        <dbReference type="PROSITE" id="PS50850"/>
    </source>
</evidence>
<dbReference type="Proteomes" id="UP000193986">
    <property type="component" value="Unassembled WGS sequence"/>
</dbReference>
<evidence type="ECO:0000256" key="1">
    <source>
        <dbReference type="ARBA" id="ARBA00004141"/>
    </source>
</evidence>
<keyword evidence="9" id="KW-1185">Reference proteome</keyword>
<feature type="transmembrane region" description="Helical" evidence="6">
    <location>
        <begin position="80"/>
        <end position="108"/>
    </location>
</feature>
<name>A0A1Y2BC27_9TREE</name>
<dbReference type="AlphaFoldDB" id="A0A1Y2BC27"/>
<evidence type="ECO:0000256" key="2">
    <source>
        <dbReference type="ARBA" id="ARBA00022692"/>
    </source>
</evidence>
<dbReference type="GO" id="GO:0005886">
    <property type="term" value="C:plasma membrane"/>
    <property type="evidence" value="ECO:0007669"/>
    <property type="project" value="TreeGrafter"/>
</dbReference>
<sequence>MTSENPTWVERAENAMAEESVQNGVVSAEPGTNQSGTPTPTLHENHGHHDDALSKKEGLDGDVEAQHSAEESSVMSGPKLYLVFVSLMFCIFMFALDQSIVATAIPVIVSDFHAFDKVGWVITGYFLTQCGLILLAGQLLTVVRAKWTLLGSIFWFELGSLICAVSHSMSVLIFARAVQGIGSCPSWPSLL</sequence>
<keyword evidence="4 6" id="KW-0472">Membrane</keyword>
<dbReference type="InterPro" id="IPR036259">
    <property type="entry name" value="MFS_trans_sf"/>
</dbReference>
<dbReference type="Gene3D" id="1.20.1720.10">
    <property type="entry name" value="Multidrug resistance protein D"/>
    <property type="match status" value="1"/>
</dbReference>
<feature type="compositionally biased region" description="Polar residues" evidence="5">
    <location>
        <begin position="20"/>
        <end position="42"/>
    </location>
</feature>
<keyword evidence="3 6" id="KW-1133">Transmembrane helix</keyword>
<feature type="transmembrane region" description="Helical" evidence="6">
    <location>
        <begin position="120"/>
        <end position="142"/>
    </location>
</feature>
<dbReference type="PANTHER" id="PTHR23501">
    <property type="entry name" value="MAJOR FACILITATOR SUPERFAMILY"/>
    <property type="match status" value="1"/>
</dbReference>
<evidence type="ECO:0000313" key="9">
    <source>
        <dbReference type="Proteomes" id="UP000193986"/>
    </source>
</evidence>
<gene>
    <name evidence="8" type="ORF">BCR39DRAFT_44794</name>
</gene>
<dbReference type="Pfam" id="PF07690">
    <property type="entry name" value="MFS_1"/>
    <property type="match status" value="1"/>
</dbReference>
<evidence type="ECO:0000256" key="5">
    <source>
        <dbReference type="SAM" id="MobiDB-lite"/>
    </source>
</evidence>
<evidence type="ECO:0000256" key="6">
    <source>
        <dbReference type="SAM" id="Phobius"/>
    </source>
</evidence>
<dbReference type="EMBL" id="MCFC01000010">
    <property type="protein sequence ID" value="ORY32266.1"/>
    <property type="molecule type" value="Genomic_DNA"/>
</dbReference>